<dbReference type="AlphaFoldDB" id="A0A453F8Q5"/>
<dbReference type="SUPFAM" id="SSF56219">
    <property type="entry name" value="DNase I-like"/>
    <property type="match status" value="1"/>
</dbReference>
<dbReference type="EnsemblPlants" id="AET3Gv20608700.3">
    <property type="protein sequence ID" value="AET3Gv20608700.3"/>
    <property type="gene ID" value="AET3Gv20608700"/>
</dbReference>
<evidence type="ECO:0000313" key="3">
    <source>
        <dbReference type="Proteomes" id="UP000015105"/>
    </source>
</evidence>
<accession>A0A453F8Q5</accession>
<dbReference type="InterPro" id="IPR005135">
    <property type="entry name" value="Endo/exonuclease/phosphatase"/>
</dbReference>
<keyword evidence="3" id="KW-1185">Reference proteome</keyword>
<evidence type="ECO:0000313" key="2">
    <source>
        <dbReference type="EnsemblPlants" id="AET3Gv20608700.3"/>
    </source>
</evidence>
<feature type="domain" description="Endonuclease/exonuclease/phosphatase" evidence="1">
    <location>
        <begin position="66"/>
        <end position="180"/>
    </location>
</feature>
<dbReference type="Proteomes" id="UP000015105">
    <property type="component" value="Chromosome 3D"/>
</dbReference>
<evidence type="ECO:0000259" key="1">
    <source>
        <dbReference type="Pfam" id="PF03372"/>
    </source>
</evidence>
<organism evidence="2 3">
    <name type="scientific">Aegilops tauschii subsp. strangulata</name>
    <name type="common">Goatgrass</name>
    <dbReference type="NCBI Taxonomy" id="200361"/>
    <lineage>
        <taxon>Eukaryota</taxon>
        <taxon>Viridiplantae</taxon>
        <taxon>Streptophyta</taxon>
        <taxon>Embryophyta</taxon>
        <taxon>Tracheophyta</taxon>
        <taxon>Spermatophyta</taxon>
        <taxon>Magnoliopsida</taxon>
        <taxon>Liliopsida</taxon>
        <taxon>Poales</taxon>
        <taxon>Poaceae</taxon>
        <taxon>BOP clade</taxon>
        <taxon>Pooideae</taxon>
        <taxon>Triticodae</taxon>
        <taxon>Triticeae</taxon>
        <taxon>Triticinae</taxon>
        <taxon>Aegilops</taxon>
    </lineage>
</organism>
<dbReference type="PANTHER" id="PTHR33710">
    <property type="entry name" value="BNAC02G09200D PROTEIN"/>
    <property type="match status" value="1"/>
</dbReference>
<reference evidence="2" key="5">
    <citation type="journal article" date="2021" name="G3 (Bethesda)">
        <title>Aegilops tauschii genome assembly Aet v5.0 features greater sequence contiguity and improved annotation.</title>
        <authorList>
            <person name="Wang L."/>
            <person name="Zhu T."/>
            <person name="Rodriguez J.C."/>
            <person name="Deal K.R."/>
            <person name="Dubcovsky J."/>
            <person name="McGuire P.E."/>
            <person name="Lux T."/>
            <person name="Spannagl M."/>
            <person name="Mayer K.F.X."/>
            <person name="Baldrich P."/>
            <person name="Meyers B.C."/>
            <person name="Huo N."/>
            <person name="Gu Y.Q."/>
            <person name="Zhou H."/>
            <person name="Devos K.M."/>
            <person name="Bennetzen J.L."/>
            <person name="Unver T."/>
            <person name="Budak H."/>
            <person name="Gulick P.J."/>
            <person name="Galiba G."/>
            <person name="Kalapos B."/>
            <person name="Nelson D.R."/>
            <person name="Li P."/>
            <person name="You F.M."/>
            <person name="Luo M.C."/>
            <person name="Dvorak J."/>
        </authorList>
    </citation>
    <scope>NUCLEOTIDE SEQUENCE [LARGE SCALE GENOMIC DNA]</scope>
    <source>
        <strain evidence="2">cv. AL8/78</strain>
    </source>
</reference>
<dbReference type="Gramene" id="AET3Gv20608700.3">
    <property type="protein sequence ID" value="AET3Gv20608700.3"/>
    <property type="gene ID" value="AET3Gv20608700"/>
</dbReference>
<dbReference type="Gene3D" id="3.60.10.10">
    <property type="entry name" value="Endonuclease/exonuclease/phosphatase"/>
    <property type="match status" value="1"/>
</dbReference>
<name>A0A453F8Q5_AEGTS</name>
<dbReference type="InterPro" id="IPR036691">
    <property type="entry name" value="Endo/exonu/phosph_ase_sf"/>
</dbReference>
<protein>
    <recommendedName>
        <fullName evidence="1">Endonuclease/exonuclease/phosphatase domain-containing protein</fullName>
    </recommendedName>
</protein>
<reference evidence="3" key="2">
    <citation type="journal article" date="2017" name="Nat. Plants">
        <title>The Aegilops tauschii genome reveals multiple impacts of transposons.</title>
        <authorList>
            <person name="Zhao G."/>
            <person name="Zou C."/>
            <person name="Li K."/>
            <person name="Wang K."/>
            <person name="Li T."/>
            <person name="Gao L."/>
            <person name="Zhang X."/>
            <person name="Wang H."/>
            <person name="Yang Z."/>
            <person name="Liu X."/>
            <person name="Jiang W."/>
            <person name="Mao L."/>
            <person name="Kong X."/>
            <person name="Jiao Y."/>
            <person name="Jia J."/>
        </authorList>
    </citation>
    <scope>NUCLEOTIDE SEQUENCE [LARGE SCALE GENOMIC DNA]</scope>
    <source>
        <strain evidence="3">cv. AL8/78</strain>
    </source>
</reference>
<sequence>VACFLGGYRLKGFAQRPAVGTRGGILLLWDEDHVCFENVHHGDFTLSAQITIISSNTSFKFTTVYGPTRNNLKDVFFQELKDEKPPLGERWLVAGDFNQIYRARDKNRSNANRSRITHFRNALNFCELKEIHLQNRRFTWSNEQNNPTMSKLDGFFCNEDWDITFDKHILHALSSSLSDHCPLLLANDDGPRRPRSFRFENFWTNMPGFQQVILEAWNKPPQHHDPFLRLFHKLKKTSQKLRVWSRTLFSNAKVQLHMALEIILRLDEAQDVRILSPEEADL</sequence>
<dbReference type="PANTHER" id="PTHR33710:SF48">
    <property type="entry name" value="OS02G0307075 PROTEIN"/>
    <property type="match status" value="1"/>
</dbReference>
<dbReference type="Pfam" id="PF03372">
    <property type="entry name" value="Exo_endo_phos"/>
    <property type="match status" value="1"/>
</dbReference>
<reference evidence="3" key="1">
    <citation type="journal article" date="2014" name="Science">
        <title>Ancient hybridizations among the ancestral genomes of bread wheat.</title>
        <authorList>
            <consortium name="International Wheat Genome Sequencing Consortium,"/>
            <person name="Marcussen T."/>
            <person name="Sandve S.R."/>
            <person name="Heier L."/>
            <person name="Spannagl M."/>
            <person name="Pfeifer M."/>
            <person name="Jakobsen K.S."/>
            <person name="Wulff B.B."/>
            <person name="Steuernagel B."/>
            <person name="Mayer K.F."/>
            <person name="Olsen O.A."/>
        </authorList>
    </citation>
    <scope>NUCLEOTIDE SEQUENCE [LARGE SCALE GENOMIC DNA]</scope>
    <source>
        <strain evidence="3">cv. AL8/78</strain>
    </source>
</reference>
<proteinExistence type="predicted"/>
<dbReference type="GO" id="GO:0003824">
    <property type="term" value="F:catalytic activity"/>
    <property type="evidence" value="ECO:0007669"/>
    <property type="project" value="InterPro"/>
</dbReference>
<reference evidence="2" key="4">
    <citation type="submission" date="2019-03" db="UniProtKB">
        <authorList>
            <consortium name="EnsemblPlants"/>
        </authorList>
    </citation>
    <scope>IDENTIFICATION</scope>
</reference>
<reference evidence="2" key="3">
    <citation type="journal article" date="2017" name="Nature">
        <title>Genome sequence of the progenitor of the wheat D genome Aegilops tauschii.</title>
        <authorList>
            <person name="Luo M.C."/>
            <person name="Gu Y.Q."/>
            <person name="Puiu D."/>
            <person name="Wang H."/>
            <person name="Twardziok S.O."/>
            <person name="Deal K.R."/>
            <person name="Huo N."/>
            <person name="Zhu T."/>
            <person name="Wang L."/>
            <person name="Wang Y."/>
            <person name="McGuire P.E."/>
            <person name="Liu S."/>
            <person name="Long H."/>
            <person name="Ramasamy R.K."/>
            <person name="Rodriguez J.C."/>
            <person name="Van S.L."/>
            <person name="Yuan L."/>
            <person name="Wang Z."/>
            <person name="Xia Z."/>
            <person name="Xiao L."/>
            <person name="Anderson O.D."/>
            <person name="Ouyang S."/>
            <person name="Liang Y."/>
            <person name="Zimin A.V."/>
            <person name="Pertea G."/>
            <person name="Qi P."/>
            <person name="Bennetzen J.L."/>
            <person name="Dai X."/>
            <person name="Dawson M.W."/>
            <person name="Muller H.G."/>
            <person name="Kugler K."/>
            <person name="Rivarola-Duarte L."/>
            <person name="Spannagl M."/>
            <person name="Mayer K.F.X."/>
            <person name="Lu F.H."/>
            <person name="Bevan M.W."/>
            <person name="Leroy P."/>
            <person name="Li P."/>
            <person name="You F.M."/>
            <person name="Sun Q."/>
            <person name="Liu Z."/>
            <person name="Lyons E."/>
            <person name="Wicker T."/>
            <person name="Salzberg S.L."/>
            <person name="Devos K.M."/>
            <person name="Dvorak J."/>
        </authorList>
    </citation>
    <scope>NUCLEOTIDE SEQUENCE [LARGE SCALE GENOMIC DNA]</scope>
    <source>
        <strain evidence="2">cv. AL8/78</strain>
    </source>
</reference>